<dbReference type="OrthoDB" id="5294347at2"/>
<dbReference type="EMBL" id="SWDB01000004">
    <property type="protein sequence ID" value="TKB47043.1"/>
    <property type="molecule type" value="Genomic_DNA"/>
</dbReference>
<keyword evidence="3" id="KW-1185">Reference proteome</keyword>
<gene>
    <name evidence="2" type="ORF">E8M12_01935</name>
</gene>
<dbReference type="Pfam" id="PF05099">
    <property type="entry name" value="TerB"/>
    <property type="match status" value="1"/>
</dbReference>
<sequence>MHWLKLDNRVGDSPIQALFTCANKHQNMTDNNSQSGGLPLSEFDARFKVLLSGKEYWTVMLTRVRVFFRTLQQDDVVNQVLSLEVATAVLLFEVIRADDEYTEEEKRYCQQMLIEQFGLERNEVDAILAAAEDESFHATDYYRYTSLVNKHFTLGQRIEIVERLWQLALSDGKLDAIEEHTIRKIADLLHLNHQEYIQTKLAVQNG</sequence>
<accession>A0A4U1B8U9</accession>
<dbReference type="Gene3D" id="1.10.3680.10">
    <property type="entry name" value="TerB-like"/>
    <property type="match status" value="1"/>
</dbReference>
<comment type="caution">
    <text evidence="2">The sequence shown here is derived from an EMBL/GenBank/DDBJ whole genome shotgun (WGS) entry which is preliminary data.</text>
</comment>
<evidence type="ECO:0000259" key="1">
    <source>
        <dbReference type="Pfam" id="PF05099"/>
    </source>
</evidence>
<name>A0A4U1B8U9_9GAMM</name>
<dbReference type="AlphaFoldDB" id="A0A4U1B8U9"/>
<protein>
    <submittedName>
        <fullName evidence="2">TerB family tellurite resistance protein</fullName>
    </submittedName>
</protein>
<dbReference type="InterPro" id="IPR007791">
    <property type="entry name" value="DjlA_N"/>
</dbReference>
<proteinExistence type="predicted"/>
<reference evidence="2 3" key="1">
    <citation type="submission" date="2019-04" db="EMBL/GenBank/DDBJ databases">
        <title>Thalassotalea guangxiensis sp. nov., isolated from sediment of the coastal wetland.</title>
        <authorList>
            <person name="Zheng S."/>
            <person name="Zhang D."/>
        </authorList>
    </citation>
    <scope>NUCLEOTIDE SEQUENCE [LARGE SCALE GENOMIC DNA]</scope>
    <source>
        <strain evidence="2 3">ZS-4</strain>
    </source>
</reference>
<dbReference type="Proteomes" id="UP000307999">
    <property type="component" value="Unassembled WGS sequence"/>
</dbReference>
<dbReference type="InterPro" id="IPR029024">
    <property type="entry name" value="TerB-like"/>
</dbReference>
<feature type="domain" description="Co-chaperone DjlA N-terminal" evidence="1">
    <location>
        <begin position="85"/>
        <end position="200"/>
    </location>
</feature>
<evidence type="ECO:0000313" key="2">
    <source>
        <dbReference type="EMBL" id="TKB47043.1"/>
    </source>
</evidence>
<dbReference type="RefSeq" id="WP_136734394.1">
    <property type="nucleotide sequence ID" value="NZ_SWDB01000004.1"/>
</dbReference>
<evidence type="ECO:0000313" key="3">
    <source>
        <dbReference type="Proteomes" id="UP000307999"/>
    </source>
</evidence>
<dbReference type="CDD" id="cd07313">
    <property type="entry name" value="terB_like_2"/>
    <property type="match status" value="1"/>
</dbReference>
<dbReference type="SUPFAM" id="SSF158682">
    <property type="entry name" value="TerB-like"/>
    <property type="match status" value="1"/>
</dbReference>
<organism evidence="2 3">
    <name type="scientific">Thalassotalea mangrovi</name>
    <dbReference type="NCBI Taxonomy" id="2572245"/>
    <lineage>
        <taxon>Bacteria</taxon>
        <taxon>Pseudomonadati</taxon>
        <taxon>Pseudomonadota</taxon>
        <taxon>Gammaproteobacteria</taxon>
        <taxon>Alteromonadales</taxon>
        <taxon>Colwelliaceae</taxon>
        <taxon>Thalassotalea</taxon>
    </lineage>
</organism>